<dbReference type="EMBL" id="JJMU01000022">
    <property type="protein sequence ID" value="KGE14841.1"/>
    <property type="molecule type" value="Genomic_DNA"/>
</dbReference>
<dbReference type="SMART" id="SM00825">
    <property type="entry name" value="PKS_KS"/>
    <property type="match status" value="1"/>
</dbReference>
<accession>A0A0B8T208</accession>
<dbReference type="GO" id="GO:0005829">
    <property type="term" value="C:cytosol"/>
    <property type="evidence" value="ECO:0007669"/>
    <property type="project" value="TreeGrafter"/>
</dbReference>
<dbReference type="CDD" id="cd00834">
    <property type="entry name" value="KAS_I_II"/>
    <property type="match status" value="1"/>
</dbReference>
<dbReference type="InterPro" id="IPR000794">
    <property type="entry name" value="Beta-ketoacyl_synthase"/>
</dbReference>
<gene>
    <name evidence="5" type="ORF">DI53_1341</name>
</gene>
<dbReference type="PROSITE" id="PS52004">
    <property type="entry name" value="KS3_2"/>
    <property type="match status" value="1"/>
</dbReference>
<dbReference type="PANTHER" id="PTHR11712:SF320">
    <property type="entry name" value="BETA-KETOACYL SYNTHASE"/>
    <property type="match status" value="1"/>
</dbReference>
<dbReference type="InterPro" id="IPR016039">
    <property type="entry name" value="Thiolase-like"/>
</dbReference>
<keyword evidence="6" id="KW-1185">Reference proteome</keyword>
<dbReference type="PROSITE" id="PS00606">
    <property type="entry name" value="KS3_1"/>
    <property type="match status" value="1"/>
</dbReference>
<dbReference type="PATRIC" id="fig|1229276.3.peg.1386"/>
<organism evidence="5 6">
    <name type="scientific">Sphingobacterium deserti</name>
    <dbReference type="NCBI Taxonomy" id="1229276"/>
    <lineage>
        <taxon>Bacteria</taxon>
        <taxon>Pseudomonadati</taxon>
        <taxon>Bacteroidota</taxon>
        <taxon>Sphingobacteriia</taxon>
        <taxon>Sphingobacteriales</taxon>
        <taxon>Sphingobacteriaceae</taxon>
        <taxon>Sphingobacterium</taxon>
    </lineage>
</organism>
<evidence type="ECO:0000313" key="6">
    <source>
        <dbReference type="Proteomes" id="UP000031802"/>
    </source>
</evidence>
<dbReference type="Pfam" id="PF02801">
    <property type="entry name" value="Ketoacyl-synt_C"/>
    <property type="match status" value="1"/>
</dbReference>
<dbReference type="AlphaFoldDB" id="A0A0B8T208"/>
<feature type="domain" description="Ketosynthase family 3 (KS3)" evidence="4">
    <location>
        <begin position="3"/>
        <end position="398"/>
    </location>
</feature>
<reference evidence="6" key="1">
    <citation type="submission" date="2014-04" db="EMBL/GenBank/DDBJ databases">
        <title>Whole-Genome optical mapping and complete genome sequence of Sphingobacterium deserti sp. nov., a new spaces isolated from desert in the west of China.</title>
        <authorList>
            <person name="Teng C."/>
            <person name="Zhou Z."/>
            <person name="Li X."/>
            <person name="Chen M."/>
            <person name="Lin M."/>
            <person name="Wang L."/>
            <person name="Su S."/>
            <person name="Zhang C."/>
            <person name="Zhang W."/>
        </authorList>
    </citation>
    <scope>NUCLEOTIDE SEQUENCE [LARGE SCALE GENOMIC DNA]</scope>
    <source>
        <strain evidence="6">ACCC05744</strain>
    </source>
</reference>
<name>A0A0B8T208_9SPHI</name>
<dbReference type="InterPro" id="IPR020841">
    <property type="entry name" value="PKS_Beta-ketoAc_synthase_dom"/>
</dbReference>
<dbReference type="Proteomes" id="UP000031802">
    <property type="component" value="Unassembled WGS sequence"/>
</dbReference>
<dbReference type="Pfam" id="PF00109">
    <property type="entry name" value="ketoacyl-synt"/>
    <property type="match status" value="1"/>
</dbReference>
<dbReference type="STRING" id="1229276.DI53_1341"/>
<dbReference type="eggNOG" id="COG0304">
    <property type="taxonomic scope" value="Bacteria"/>
</dbReference>
<sequence>MAVAGVAITGIGIISSIGKTIEESQHALLSGTHGISRIKNVETKQKERIWVGEIKYSNTELADLLHLPAGHNYTRTAMLGCYAAKAAVDALGGCDMGAYKTGLISSTSVGGMDYTERYFYDYLENPALYPYITTHDAGDSSHKIADYLGIQGLVTTISTACSSAANAIMMGARLIKSGRLDRVVVGGTDALSKFTINGFKTLMILTDELCQPFDQNRKGLNLGEAAAYLVLESEDVVQREHRKPLAYLTGYGNANDAFHQTASSEDGEGAFLAMRKALTVADLAPSDIDYVNAHGTATPNNDLSEGRALQRIFSANMPLFSSTKAFTGHTLAAAAAIEAVFCVLALQKQIIFPNLNFKTQMEELDFSPQTEVCQASLTNVLSNSFGFGGNCSSLIFSKA</sequence>
<evidence type="ECO:0000256" key="2">
    <source>
        <dbReference type="ARBA" id="ARBA00022679"/>
    </source>
</evidence>
<evidence type="ECO:0000259" key="4">
    <source>
        <dbReference type="PROSITE" id="PS52004"/>
    </source>
</evidence>
<dbReference type="OrthoDB" id="9808669at2"/>
<dbReference type="RefSeq" id="WP_037496941.1">
    <property type="nucleotide sequence ID" value="NZ_JJMU01000022.1"/>
</dbReference>
<dbReference type="InterPro" id="IPR014030">
    <property type="entry name" value="Ketoacyl_synth_N"/>
</dbReference>
<dbReference type="SUPFAM" id="SSF53901">
    <property type="entry name" value="Thiolase-like"/>
    <property type="match status" value="2"/>
</dbReference>
<keyword evidence="2 3" id="KW-0808">Transferase</keyword>
<comment type="caution">
    <text evidence="5">The sequence shown here is derived from an EMBL/GenBank/DDBJ whole genome shotgun (WGS) entry which is preliminary data.</text>
</comment>
<dbReference type="InterPro" id="IPR014031">
    <property type="entry name" value="Ketoacyl_synth_C"/>
</dbReference>
<reference evidence="5 6" key="2">
    <citation type="journal article" date="2015" name="PLoS ONE">
        <title>Whole-Genome Optical Mapping and Finished Genome Sequence of Sphingobacterium deserti sp. nov., a New Species Isolated from the Western Desert of China.</title>
        <authorList>
            <person name="Teng C."/>
            <person name="Zhou Z."/>
            <person name="Molnar I."/>
            <person name="Li X."/>
            <person name="Tang R."/>
            <person name="Chen M."/>
            <person name="Wang L."/>
            <person name="Su S."/>
            <person name="Zhang W."/>
            <person name="Lin M."/>
        </authorList>
    </citation>
    <scope>NUCLEOTIDE SEQUENCE [LARGE SCALE GENOMIC DNA]</scope>
    <source>
        <strain evidence="6">ACCC05744</strain>
    </source>
</reference>
<evidence type="ECO:0000256" key="3">
    <source>
        <dbReference type="RuleBase" id="RU003694"/>
    </source>
</evidence>
<dbReference type="PANTHER" id="PTHR11712">
    <property type="entry name" value="POLYKETIDE SYNTHASE-RELATED"/>
    <property type="match status" value="1"/>
</dbReference>
<proteinExistence type="inferred from homology"/>
<dbReference type="GO" id="GO:0006633">
    <property type="term" value="P:fatty acid biosynthetic process"/>
    <property type="evidence" value="ECO:0007669"/>
    <property type="project" value="InterPro"/>
</dbReference>
<comment type="similarity">
    <text evidence="1 3">Belongs to the thiolase-like superfamily. Beta-ketoacyl-ACP synthases family.</text>
</comment>
<dbReference type="Gene3D" id="3.40.47.10">
    <property type="match status" value="1"/>
</dbReference>
<protein>
    <submittedName>
        <fullName evidence="5">Beta-ketoacyl synthase</fullName>
    </submittedName>
</protein>
<dbReference type="GO" id="GO:0004315">
    <property type="term" value="F:3-oxoacyl-[acyl-carrier-protein] synthase activity"/>
    <property type="evidence" value="ECO:0007669"/>
    <property type="project" value="InterPro"/>
</dbReference>
<evidence type="ECO:0000256" key="1">
    <source>
        <dbReference type="ARBA" id="ARBA00008467"/>
    </source>
</evidence>
<evidence type="ECO:0000313" key="5">
    <source>
        <dbReference type="EMBL" id="KGE14841.1"/>
    </source>
</evidence>
<dbReference type="InterPro" id="IPR018201">
    <property type="entry name" value="Ketoacyl_synth_AS"/>
</dbReference>